<dbReference type="PROSITE" id="PS01124">
    <property type="entry name" value="HTH_ARAC_FAMILY_2"/>
    <property type="match status" value="1"/>
</dbReference>
<evidence type="ECO:0000313" key="5">
    <source>
        <dbReference type="EMBL" id="MEF2968470.1"/>
    </source>
</evidence>
<keyword evidence="2" id="KW-0238">DNA-binding</keyword>
<evidence type="ECO:0000259" key="4">
    <source>
        <dbReference type="PROSITE" id="PS01124"/>
    </source>
</evidence>
<proteinExistence type="predicted"/>
<dbReference type="Pfam" id="PF02311">
    <property type="entry name" value="AraC_binding"/>
    <property type="match status" value="1"/>
</dbReference>
<dbReference type="Pfam" id="PF12833">
    <property type="entry name" value="HTH_18"/>
    <property type="match status" value="1"/>
</dbReference>
<keyword evidence="1" id="KW-0805">Transcription regulation</keyword>
<accession>A0ABU7VXI4</accession>
<keyword evidence="6" id="KW-1185">Reference proteome</keyword>
<evidence type="ECO:0000256" key="2">
    <source>
        <dbReference type="ARBA" id="ARBA00023125"/>
    </source>
</evidence>
<dbReference type="PANTHER" id="PTHR43280">
    <property type="entry name" value="ARAC-FAMILY TRANSCRIPTIONAL REGULATOR"/>
    <property type="match status" value="1"/>
</dbReference>
<evidence type="ECO:0000313" key="6">
    <source>
        <dbReference type="Proteomes" id="UP001306950"/>
    </source>
</evidence>
<evidence type="ECO:0000256" key="1">
    <source>
        <dbReference type="ARBA" id="ARBA00023015"/>
    </source>
</evidence>
<dbReference type="InterPro" id="IPR018062">
    <property type="entry name" value="HTH_AraC-typ_CS"/>
</dbReference>
<protein>
    <submittedName>
        <fullName evidence="5">AraC family transcriptional regulator</fullName>
    </submittedName>
</protein>
<dbReference type="InterPro" id="IPR037923">
    <property type="entry name" value="HTH-like"/>
</dbReference>
<dbReference type="PANTHER" id="PTHR43280:SF2">
    <property type="entry name" value="HTH-TYPE TRANSCRIPTIONAL REGULATOR EXSA"/>
    <property type="match status" value="1"/>
</dbReference>
<dbReference type="Proteomes" id="UP001306950">
    <property type="component" value="Unassembled WGS sequence"/>
</dbReference>
<comment type="caution">
    <text evidence="5">The sequence shown here is derived from an EMBL/GenBank/DDBJ whole genome shotgun (WGS) entry which is preliminary data.</text>
</comment>
<name>A0ABU7VXI4_9BACL</name>
<feature type="domain" description="HTH araC/xylS-type" evidence="4">
    <location>
        <begin position="173"/>
        <end position="271"/>
    </location>
</feature>
<gene>
    <name evidence="5" type="ORF">V3851_21865</name>
</gene>
<dbReference type="SUPFAM" id="SSF51215">
    <property type="entry name" value="Regulatory protein AraC"/>
    <property type="match status" value="1"/>
</dbReference>
<dbReference type="InterPro" id="IPR009057">
    <property type="entry name" value="Homeodomain-like_sf"/>
</dbReference>
<dbReference type="Gene3D" id="2.60.120.280">
    <property type="entry name" value="Regulatory protein AraC"/>
    <property type="match status" value="1"/>
</dbReference>
<reference evidence="5 6" key="1">
    <citation type="submission" date="2024-02" db="EMBL/GenBank/DDBJ databases">
        <title>A nitrogen-fixing paenibacillus bacterium.</title>
        <authorList>
            <person name="Zhang W.L."/>
            <person name="Chen S.F."/>
        </authorList>
    </citation>
    <scope>NUCLEOTIDE SEQUENCE [LARGE SCALE GENOMIC DNA]</scope>
    <source>
        <strain evidence="5 6">M1</strain>
    </source>
</reference>
<evidence type="ECO:0000256" key="3">
    <source>
        <dbReference type="ARBA" id="ARBA00023163"/>
    </source>
</evidence>
<dbReference type="SUPFAM" id="SSF46689">
    <property type="entry name" value="Homeodomain-like"/>
    <property type="match status" value="2"/>
</dbReference>
<keyword evidence="3" id="KW-0804">Transcription</keyword>
<dbReference type="PROSITE" id="PS00041">
    <property type="entry name" value="HTH_ARAC_FAMILY_1"/>
    <property type="match status" value="1"/>
</dbReference>
<dbReference type="SMART" id="SM00342">
    <property type="entry name" value="HTH_ARAC"/>
    <property type="match status" value="1"/>
</dbReference>
<dbReference type="Gene3D" id="1.10.10.60">
    <property type="entry name" value="Homeodomain-like"/>
    <property type="match status" value="2"/>
</dbReference>
<dbReference type="EMBL" id="JAZHPZ010000015">
    <property type="protein sequence ID" value="MEF2968470.1"/>
    <property type="molecule type" value="Genomic_DNA"/>
</dbReference>
<dbReference type="InterPro" id="IPR018060">
    <property type="entry name" value="HTH_AraC"/>
</dbReference>
<sequence length="281" mass="31792">MIEYLAGNPAFRDLHITQYGMEQCAPLHDYGPAVRDHYLIHFILSGRGIFETGSRVYRLEQGQAFLISPGVVTYYRADPEDPWKYGWAGFQGILAENHLREAGLTMDSPILDGISPMLVESCIRQMHESREMRNGRDLKLTALLYTLFSHMAEKNPAEPFASPKGGRHDMYVQKVTDFIVTNYANKISIAQIADFVGLDRSYLCAVFKARTGSSIQEYLIRFRMNKACRLMGNSLLSIGDIARSVGYEDPLLFSKMFKKEMGLSPRQYRLNSSGPSPRANL</sequence>
<dbReference type="InterPro" id="IPR020449">
    <property type="entry name" value="Tscrpt_reg_AraC-type_HTH"/>
</dbReference>
<dbReference type="CDD" id="cd06986">
    <property type="entry name" value="cupin_MmsR-like_N"/>
    <property type="match status" value="1"/>
</dbReference>
<organism evidence="5 6">
    <name type="scientific">Paenibacillus haidiansis</name>
    <dbReference type="NCBI Taxonomy" id="1574488"/>
    <lineage>
        <taxon>Bacteria</taxon>
        <taxon>Bacillati</taxon>
        <taxon>Bacillota</taxon>
        <taxon>Bacilli</taxon>
        <taxon>Bacillales</taxon>
        <taxon>Paenibacillaceae</taxon>
        <taxon>Paenibacillus</taxon>
    </lineage>
</organism>
<dbReference type="InterPro" id="IPR003313">
    <property type="entry name" value="AraC-bd"/>
</dbReference>
<dbReference type="PRINTS" id="PR00032">
    <property type="entry name" value="HTHARAC"/>
</dbReference>
<dbReference type="RefSeq" id="WP_331848648.1">
    <property type="nucleotide sequence ID" value="NZ_JAZHPZ010000015.1"/>
</dbReference>